<dbReference type="InterPro" id="IPR015421">
    <property type="entry name" value="PyrdxlP-dep_Trfase_major"/>
</dbReference>
<dbReference type="Gene3D" id="3.40.640.10">
    <property type="entry name" value="Type I PLP-dependent aspartate aminotransferase-like (Major domain)"/>
    <property type="match status" value="1"/>
</dbReference>
<keyword evidence="9" id="KW-1185">Reference proteome</keyword>
<evidence type="ECO:0000256" key="6">
    <source>
        <dbReference type="ARBA" id="ARBA00023014"/>
    </source>
</evidence>
<gene>
    <name evidence="8" type="ORF">F8153_10560</name>
</gene>
<comment type="cofactor">
    <cofactor evidence="1">
        <name>pyridoxal 5'-phosphate</name>
        <dbReference type="ChEBI" id="CHEBI:597326"/>
    </cofactor>
</comment>
<dbReference type="OrthoDB" id="9808002at2"/>
<keyword evidence="6" id="KW-0411">Iron-sulfur</keyword>
<dbReference type="GO" id="GO:0046872">
    <property type="term" value="F:metal ion binding"/>
    <property type="evidence" value="ECO:0007669"/>
    <property type="project" value="UniProtKB-KW"/>
</dbReference>
<dbReference type="EMBL" id="WBZB01000037">
    <property type="protein sequence ID" value="KAB3529084.1"/>
    <property type="molecule type" value="Genomic_DNA"/>
</dbReference>
<dbReference type="InterPro" id="IPR000192">
    <property type="entry name" value="Aminotrans_V_dom"/>
</dbReference>
<comment type="similarity">
    <text evidence="2">Belongs to the class-V pyridoxal-phosphate-dependent aminotransferase family. NifS/IscS subfamily.</text>
</comment>
<dbReference type="AlphaFoldDB" id="A0A833HN39"/>
<keyword evidence="5" id="KW-0408">Iron</keyword>
<dbReference type="RefSeq" id="WP_151866321.1">
    <property type="nucleotide sequence ID" value="NZ_WBZB01000037.1"/>
</dbReference>
<dbReference type="InterPro" id="IPR016454">
    <property type="entry name" value="Cysteine_dSase"/>
</dbReference>
<evidence type="ECO:0000256" key="5">
    <source>
        <dbReference type="ARBA" id="ARBA00023004"/>
    </source>
</evidence>
<dbReference type="GO" id="GO:0031071">
    <property type="term" value="F:cysteine desulfurase activity"/>
    <property type="evidence" value="ECO:0007669"/>
    <property type="project" value="UniProtKB-ARBA"/>
</dbReference>
<dbReference type="InterPro" id="IPR015422">
    <property type="entry name" value="PyrdxlP-dep_Trfase_small"/>
</dbReference>
<dbReference type="PROSITE" id="PS00018">
    <property type="entry name" value="EF_HAND_1"/>
    <property type="match status" value="1"/>
</dbReference>
<evidence type="ECO:0000259" key="7">
    <source>
        <dbReference type="Pfam" id="PF00266"/>
    </source>
</evidence>
<sequence>MEVYLDNAATTRVKPKVIQAVTMAMNEMYGNPSSLHKKGVEIERKIKEARKLISRSLDCREEELFFTSGGTEGNNIIIRGYVEANQRRGKHLITTKIEHPSVLSTFEALEKKGYKVTYLDVDNNGFISLRELEDSLQEDTILVSIMHVNNEVGSIQPIEKISKIIKNKNKEVFFHVDGVQSFGKILFSLTDLAVDGFSISGHKIHGPKGIGCLYIKKGWKVTPIATGGSHELGIRPGTENTPGIMGMAEAVKLIFSDQQNYIRKIASLKEYFYQMLMANVEDIKINGGDPQGTSINILNVSFKGVKSEVLLHSLEEDGIYVSSGSACSSKKRGYSHVLMAMGLKDEYIDSAIRFSFSDFNTKEELDYGIEKIQKQVNYLRKIMKR</sequence>
<dbReference type="Pfam" id="PF00266">
    <property type="entry name" value="Aminotran_5"/>
    <property type="match status" value="1"/>
</dbReference>
<dbReference type="GO" id="GO:0051536">
    <property type="term" value="F:iron-sulfur cluster binding"/>
    <property type="evidence" value="ECO:0007669"/>
    <property type="project" value="UniProtKB-KW"/>
</dbReference>
<proteinExistence type="inferred from homology"/>
<evidence type="ECO:0000256" key="3">
    <source>
        <dbReference type="ARBA" id="ARBA00022723"/>
    </source>
</evidence>
<keyword evidence="3" id="KW-0479">Metal-binding</keyword>
<dbReference type="Gene3D" id="3.90.1150.10">
    <property type="entry name" value="Aspartate Aminotransferase, domain 1"/>
    <property type="match status" value="1"/>
</dbReference>
<reference evidence="8 9" key="1">
    <citation type="submission" date="2019-10" db="EMBL/GenBank/DDBJ databases">
        <title>Alkaliphilus serpentinus sp. nov. and Alkaliphilus pronyensis sp. nov., two novel anaerobic alkaliphilic species isolated from the serpentinized-hosted hydrothermal field of the Prony Bay (New Caledonia).</title>
        <authorList>
            <person name="Postec A."/>
        </authorList>
    </citation>
    <scope>NUCLEOTIDE SEQUENCE [LARGE SCALE GENOMIC DNA]</scope>
    <source>
        <strain evidence="8 9">LacT</strain>
    </source>
</reference>
<dbReference type="SUPFAM" id="SSF53383">
    <property type="entry name" value="PLP-dependent transferases"/>
    <property type="match status" value="1"/>
</dbReference>
<dbReference type="PANTHER" id="PTHR11601">
    <property type="entry name" value="CYSTEINE DESULFURYLASE FAMILY MEMBER"/>
    <property type="match status" value="1"/>
</dbReference>
<dbReference type="FunFam" id="3.40.640.10:FF:000084">
    <property type="entry name" value="IscS-like cysteine desulfurase"/>
    <property type="match status" value="1"/>
</dbReference>
<evidence type="ECO:0000313" key="9">
    <source>
        <dbReference type="Proteomes" id="UP000465601"/>
    </source>
</evidence>
<dbReference type="PIRSF" id="PIRSF005572">
    <property type="entry name" value="NifS"/>
    <property type="match status" value="1"/>
</dbReference>
<name>A0A833HN39_9FIRM</name>
<evidence type="ECO:0000256" key="4">
    <source>
        <dbReference type="ARBA" id="ARBA00022898"/>
    </source>
</evidence>
<dbReference type="InterPro" id="IPR015424">
    <property type="entry name" value="PyrdxlP-dep_Trfase"/>
</dbReference>
<accession>A0A833HN39</accession>
<organism evidence="8 9">
    <name type="scientific">Alkaliphilus serpentinus</name>
    <dbReference type="NCBI Taxonomy" id="1482731"/>
    <lineage>
        <taxon>Bacteria</taxon>
        <taxon>Bacillati</taxon>
        <taxon>Bacillota</taxon>
        <taxon>Clostridia</taxon>
        <taxon>Peptostreptococcales</taxon>
        <taxon>Natronincolaceae</taxon>
        <taxon>Alkaliphilus</taxon>
    </lineage>
</organism>
<dbReference type="Proteomes" id="UP000465601">
    <property type="component" value="Unassembled WGS sequence"/>
</dbReference>
<protein>
    <submittedName>
        <fullName evidence="8">Cysteine desulfurase</fullName>
    </submittedName>
</protein>
<evidence type="ECO:0000256" key="1">
    <source>
        <dbReference type="ARBA" id="ARBA00001933"/>
    </source>
</evidence>
<dbReference type="NCBIfam" id="NF002806">
    <property type="entry name" value="PRK02948.1"/>
    <property type="match status" value="1"/>
</dbReference>
<comment type="caution">
    <text evidence="8">The sequence shown here is derived from an EMBL/GenBank/DDBJ whole genome shotgun (WGS) entry which is preliminary data.</text>
</comment>
<feature type="domain" description="Aminotransferase class V" evidence="7">
    <location>
        <begin position="3"/>
        <end position="366"/>
    </location>
</feature>
<dbReference type="InterPro" id="IPR018247">
    <property type="entry name" value="EF_Hand_1_Ca_BS"/>
</dbReference>
<keyword evidence="4" id="KW-0663">Pyridoxal phosphate</keyword>
<dbReference type="Gene3D" id="1.10.260.50">
    <property type="match status" value="1"/>
</dbReference>
<evidence type="ECO:0000313" key="8">
    <source>
        <dbReference type="EMBL" id="KAB3529084.1"/>
    </source>
</evidence>
<dbReference type="PANTHER" id="PTHR11601:SF50">
    <property type="entry name" value="CYSTEINE DESULFURASE ISCS 2-RELATED"/>
    <property type="match status" value="1"/>
</dbReference>
<evidence type="ECO:0000256" key="2">
    <source>
        <dbReference type="ARBA" id="ARBA00006490"/>
    </source>
</evidence>